<name>A0A8S5S957_9VIRU</name>
<protein>
    <submittedName>
        <fullName evidence="1">Uncharacterized protein</fullName>
    </submittedName>
</protein>
<evidence type="ECO:0000313" key="1">
    <source>
        <dbReference type="EMBL" id="DAF47470.1"/>
    </source>
</evidence>
<reference evidence="1" key="1">
    <citation type="journal article" date="2021" name="Proc. Natl. Acad. Sci. U.S.A.">
        <title>A Catalog of Tens of Thousands of Viruses from Human Metagenomes Reveals Hidden Associations with Chronic Diseases.</title>
        <authorList>
            <person name="Tisza M.J."/>
            <person name="Buck C.B."/>
        </authorList>
    </citation>
    <scope>NUCLEOTIDE SEQUENCE</scope>
    <source>
        <strain evidence="1">CtGns7</strain>
    </source>
</reference>
<accession>A0A8S5S957</accession>
<organism evidence="1">
    <name type="scientific">Phage sp. ctGns7</name>
    <dbReference type="NCBI Taxonomy" id="2828003"/>
    <lineage>
        <taxon>Viruses</taxon>
    </lineage>
</organism>
<sequence>MCFYTEYRNFKGKEYLFCKKTNNICNYSKFCNLQNKFILNDRWENCKVKDLKEIPKGSNRVLFERRGYLYIEYKDTTIKVKNTFKSVPEYVYVQEEIDDIYDVSLTPFEQKKKVVTSKPKKI</sequence>
<proteinExistence type="predicted"/>
<dbReference type="EMBL" id="BK032555">
    <property type="protein sequence ID" value="DAF47470.1"/>
    <property type="molecule type" value="Genomic_DNA"/>
</dbReference>